<sequence>MCSESVLFVRTRIRPVSPPGFPGRGLCGISGAHRESGEAAARRCFYPRGITRESRKCTTRDQIKGEEFIKKMISGSIKEEGGVYAISDQNQGQFTNFFTPAEVFTTVMISEHIKEEAYPTAGQDTKEFKNTLCTAEDFTTVMIPKCIKEEAYPTADLDTNKFKNTPCTAGGVFTTEMISGSIKEEGGAYEISDQNQEKLKNFCTPVGNTLETKDMIGVNLDTLTIVGLHGMARSRKHLLWVS</sequence>
<name>A0AAV7NAQ6_PLEWA</name>
<gene>
    <name evidence="1" type="ORF">NDU88_000522</name>
</gene>
<comment type="caution">
    <text evidence="1">The sequence shown here is derived from an EMBL/GenBank/DDBJ whole genome shotgun (WGS) entry which is preliminary data.</text>
</comment>
<evidence type="ECO:0000313" key="2">
    <source>
        <dbReference type="Proteomes" id="UP001066276"/>
    </source>
</evidence>
<dbReference type="Proteomes" id="UP001066276">
    <property type="component" value="Chromosome 8"/>
</dbReference>
<accession>A0AAV7NAQ6</accession>
<organism evidence="1 2">
    <name type="scientific">Pleurodeles waltl</name>
    <name type="common">Iberian ribbed newt</name>
    <dbReference type="NCBI Taxonomy" id="8319"/>
    <lineage>
        <taxon>Eukaryota</taxon>
        <taxon>Metazoa</taxon>
        <taxon>Chordata</taxon>
        <taxon>Craniata</taxon>
        <taxon>Vertebrata</taxon>
        <taxon>Euteleostomi</taxon>
        <taxon>Amphibia</taxon>
        <taxon>Batrachia</taxon>
        <taxon>Caudata</taxon>
        <taxon>Salamandroidea</taxon>
        <taxon>Salamandridae</taxon>
        <taxon>Pleurodelinae</taxon>
        <taxon>Pleurodeles</taxon>
    </lineage>
</organism>
<proteinExistence type="predicted"/>
<protein>
    <submittedName>
        <fullName evidence="1">Uncharacterized protein</fullName>
    </submittedName>
</protein>
<keyword evidence="2" id="KW-1185">Reference proteome</keyword>
<dbReference type="AlphaFoldDB" id="A0AAV7NAQ6"/>
<evidence type="ECO:0000313" key="1">
    <source>
        <dbReference type="EMBL" id="KAJ1112254.1"/>
    </source>
</evidence>
<dbReference type="EMBL" id="JANPWB010000012">
    <property type="protein sequence ID" value="KAJ1112254.1"/>
    <property type="molecule type" value="Genomic_DNA"/>
</dbReference>
<reference evidence="1" key="1">
    <citation type="journal article" date="2022" name="bioRxiv">
        <title>Sequencing and chromosome-scale assembly of the giantPleurodeles waltlgenome.</title>
        <authorList>
            <person name="Brown T."/>
            <person name="Elewa A."/>
            <person name="Iarovenko S."/>
            <person name="Subramanian E."/>
            <person name="Araus A.J."/>
            <person name="Petzold A."/>
            <person name="Susuki M."/>
            <person name="Suzuki K.-i.T."/>
            <person name="Hayashi T."/>
            <person name="Toyoda A."/>
            <person name="Oliveira C."/>
            <person name="Osipova E."/>
            <person name="Leigh N.D."/>
            <person name="Simon A."/>
            <person name="Yun M.H."/>
        </authorList>
    </citation>
    <scope>NUCLEOTIDE SEQUENCE</scope>
    <source>
        <strain evidence="1">20211129_DDA</strain>
        <tissue evidence="1">Liver</tissue>
    </source>
</reference>